<feature type="region of interest" description="Disordered" evidence="1">
    <location>
        <begin position="1"/>
        <end position="24"/>
    </location>
</feature>
<dbReference type="Proteomes" id="UP000635996">
    <property type="component" value="Unassembled WGS sequence"/>
</dbReference>
<feature type="compositionally biased region" description="Basic and acidic residues" evidence="1">
    <location>
        <begin position="1"/>
        <end position="18"/>
    </location>
</feature>
<organism evidence="2 3">
    <name type="scientific">Streptomyces thermoviolaceus subsp. thermoviolaceus</name>
    <dbReference type="NCBI Taxonomy" id="66860"/>
    <lineage>
        <taxon>Bacteria</taxon>
        <taxon>Bacillati</taxon>
        <taxon>Actinomycetota</taxon>
        <taxon>Actinomycetes</taxon>
        <taxon>Kitasatosporales</taxon>
        <taxon>Streptomycetaceae</taxon>
        <taxon>Streptomyces</taxon>
    </lineage>
</organism>
<keyword evidence="3" id="KW-1185">Reference proteome</keyword>
<dbReference type="EMBL" id="JAATEL010000006">
    <property type="protein sequence ID" value="NJP14286.1"/>
    <property type="molecule type" value="Genomic_DNA"/>
</dbReference>
<evidence type="ECO:0000313" key="2">
    <source>
        <dbReference type="EMBL" id="NJP14286.1"/>
    </source>
</evidence>
<feature type="region of interest" description="Disordered" evidence="1">
    <location>
        <begin position="169"/>
        <end position="198"/>
    </location>
</feature>
<dbReference type="RefSeq" id="WP_125500496.1">
    <property type="nucleotide sequence ID" value="NZ_BMVZ01000008.1"/>
</dbReference>
<comment type="caution">
    <text evidence="2">The sequence shown here is derived from an EMBL/GenBank/DDBJ whole genome shotgun (WGS) entry which is preliminary data.</text>
</comment>
<proteinExistence type="predicted"/>
<protein>
    <submittedName>
        <fullName evidence="2">Uncharacterized protein</fullName>
    </submittedName>
</protein>
<accession>A0ABX0YSN6</accession>
<name>A0ABX0YSN6_STRTL</name>
<gene>
    <name evidence="2" type="ORF">HCJ95_08270</name>
</gene>
<evidence type="ECO:0000256" key="1">
    <source>
        <dbReference type="SAM" id="MobiDB-lite"/>
    </source>
</evidence>
<sequence>MRAHGAPERRAVAPDAGRRTAGPATAVQRMLGLQRLAGNAAVARALTDERHPHTAGCGDHPAAVQRAVGAVAVVQRAKKKDDWKNARTKAELKAYKQSVDPAVADLADTLHHIVPKSDLKHLAGLLTPAQQQSVVQQVAPVAPTAGFPDVASVTAERLQSALANVPANFVIGPRPEQRNDDPGSSGPDLNRRNGITTPRSAELQRVYDFISTHRGAAPGTIPDDELQQQFITPLVEACMRHGPDVGLDHQRAGWSRGIDGKYQRV</sequence>
<evidence type="ECO:0000313" key="3">
    <source>
        <dbReference type="Proteomes" id="UP000635996"/>
    </source>
</evidence>
<reference evidence="2 3" key="1">
    <citation type="submission" date="2020-03" db="EMBL/GenBank/DDBJ databases">
        <title>WGS of actinomycetes isolated from Thailand.</title>
        <authorList>
            <person name="Thawai C."/>
        </authorList>
    </citation>
    <scope>NUCLEOTIDE SEQUENCE [LARGE SCALE GENOMIC DNA]</scope>
    <source>
        <strain evidence="2 3">NBRC 13905</strain>
    </source>
</reference>